<protein>
    <submittedName>
        <fullName evidence="2">Uncharacterized protein</fullName>
    </submittedName>
</protein>
<name>A0A8J7IPY9_9RHOB</name>
<sequence length="143" mass="15222">MATARSIWRSTVKLLHWTAFGALIATLVAGNSLPLRVAFSLAVGLWASGTLLFGLSGRPGPALTGALRRLFVPAHALLLALLGLAAAALWSAEPDPLSGSVRTLFLVTLGAGLLHGIFHMWRHTVLNDGALRNMTPRIIHDFL</sequence>
<keyword evidence="1" id="KW-0472">Membrane</keyword>
<proteinExistence type="predicted"/>
<dbReference type="Proteomes" id="UP000619079">
    <property type="component" value="Unassembled WGS sequence"/>
</dbReference>
<comment type="caution">
    <text evidence="2">The sequence shown here is derived from an EMBL/GenBank/DDBJ whole genome shotgun (WGS) entry which is preliminary data.</text>
</comment>
<reference evidence="2" key="1">
    <citation type="submission" date="2020-12" db="EMBL/GenBank/DDBJ databases">
        <title>Sedimentitalea sp. nov., isolated from sand in Incheon.</title>
        <authorList>
            <person name="Kim W."/>
        </authorList>
    </citation>
    <scope>NUCLEOTIDE SEQUENCE</scope>
    <source>
        <strain evidence="2">CAU 1593</strain>
    </source>
</reference>
<keyword evidence="3" id="KW-1185">Reference proteome</keyword>
<evidence type="ECO:0000313" key="2">
    <source>
        <dbReference type="EMBL" id="MBJ6371476.1"/>
    </source>
</evidence>
<accession>A0A8J7IPY9</accession>
<feature type="transmembrane region" description="Helical" evidence="1">
    <location>
        <begin position="12"/>
        <end position="31"/>
    </location>
</feature>
<feature type="transmembrane region" description="Helical" evidence="1">
    <location>
        <begin position="104"/>
        <end position="121"/>
    </location>
</feature>
<evidence type="ECO:0000313" key="3">
    <source>
        <dbReference type="Proteomes" id="UP000619079"/>
    </source>
</evidence>
<feature type="transmembrane region" description="Helical" evidence="1">
    <location>
        <begin position="37"/>
        <end position="58"/>
    </location>
</feature>
<gene>
    <name evidence="2" type="ORF">JF290_08040</name>
</gene>
<feature type="transmembrane region" description="Helical" evidence="1">
    <location>
        <begin position="70"/>
        <end position="92"/>
    </location>
</feature>
<dbReference type="AlphaFoldDB" id="A0A8J7IPY9"/>
<dbReference type="RefSeq" id="WP_199024330.1">
    <property type="nucleotide sequence ID" value="NZ_JAELVR010000004.1"/>
</dbReference>
<organism evidence="2 3">
    <name type="scientific">Sedimentitalea arenosa</name>
    <dbReference type="NCBI Taxonomy" id="2798803"/>
    <lineage>
        <taxon>Bacteria</taxon>
        <taxon>Pseudomonadati</taxon>
        <taxon>Pseudomonadota</taxon>
        <taxon>Alphaproteobacteria</taxon>
        <taxon>Rhodobacterales</taxon>
        <taxon>Paracoccaceae</taxon>
        <taxon>Sedimentitalea</taxon>
    </lineage>
</organism>
<keyword evidence="1" id="KW-0812">Transmembrane</keyword>
<dbReference type="EMBL" id="JAELVR010000004">
    <property type="protein sequence ID" value="MBJ6371476.1"/>
    <property type="molecule type" value="Genomic_DNA"/>
</dbReference>
<keyword evidence="1" id="KW-1133">Transmembrane helix</keyword>
<evidence type="ECO:0000256" key="1">
    <source>
        <dbReference type="SAM" id="Phobius"/>
    </source>
</evidence>